<feature type="transmembrane region" description="Helical" evidence="1">
    <location>
        <begin position="49"/>
        <end position="69"/>
    </location>
</feature>
<dbReference type="InterPro" id="IPR043968">
    <property type="entry name" value="SGNH"/>
</dbReference>
<dbReference type="RefSeq" id="WP_184786374.1">
    <property type="nucleotide sequence ID" value="NZ_BONT01000015.1"/>
</dbReference>
<feature type="transmembrane region" description="Helical" evidence="1">
    <location>
        <begin position="313"/>
        <end position="332"/>
    </location>
</feature>
<feature type="transmembrane region" description="Helical" evidence="1">
    <location>
        <begin position="269"/>
        <end position="293"/>
    </location>
</feature>
<name>A0A841FJY1_9ACTN</name>
<feature type="domain" description="Acyltransferase 3" evidence="2">
    <location>
        <begin position="24"/>
        <end position="354"/>
    </location>
</feature>
<dbReference type="Pfam" id="PF19040">
    <property type="entry name" value="SGNH"/>
    <property type="match status" value="1"/>
</dbReference>
<comment type="caution">
    <text evidence="4">The sequence shown here is derived from an EMBL/GenBank/DDBJ whole genome shotgun (WGS) entry which is preliminary data.</text>
</comment>
<feature type="transmembrane region" description="Helical" evidence="1">
    <location>
        <begin position="215"/>
        <end position="237"/>
    </location>
</feature>
<dbReference type="PANTHER" id="PTHR23028">
    <property type="entry name" value="ACETYLTRANSFERASE"/>
    <property type="match status" value="1"/>
</dbReference>
<dbReference type="InterPro" id="IPR002656">
    <property type="entry name" value="Acyl_transf_3_dom"/>
</dbReference>
<feature type="transmembrane region" description="Helical" evidence="1">
    <location>
        <begin position="244"/>
        <end position="263"/>
    </location>
</feature>
<evidence type="ECO:0000313" key="5">
    <source>
        <dbReference type="Proteomes" id="UP000548476"/>
    </source>
</evidence>
<keyword evidence="1" id="KW-0472">Membrane</keyword>
<evidence type="ECO:0000313" key="4">
    <source>
        <dbReference type="EMBL" id="MBB6033457.1"/>
    </source>
</evidence>
<keyword evidence="5" id="KW-1185">Reference proteome</keyword>
<feature type="domain" description="SGNH" evidence="3">
    <location>
        <begin position="456"/>
        <end position="688"/>
    </location>
</feature>
<dbReference type="AlphaFoldDB" id="A0A841FJY1"/>
<feature type="transmembrane region" description="Helical" evidence="1">
    <location>
        <begin position="338"/>
        <end position="357"/>
    </location>
</feature>
<evidence type="ECO:0000259" key="3">
    <source>
        <dbReference type="Pfam" id="PF19040"/>
    </source>
</evidence>
<dbReference type="GO" id="GO:0016020">
    <property type="term" value="C:membrane"/>
    <property type="evidence" value="ECO:0007669"/>
    <property type="project" value="TreeGrafter"/>
</dbReference>
<dbReference type="Proteomes" id="UP000548476">
    <property type="component" value="Unassembled WGS sequence"/>
</dbReference>
<keyword evidence="1" id="KW-1133">Transmembrane helix</keyword>
<dbReference type="EMBL" id="JACHGT010000003">
    <property type="protein sequence ID" value="MBB6033457.1"/>
    <property type="molecule type" value="Genomic_DNA"/>
</dbReference>
<accession>A0A841FJY1</accession>
<feature type="transmembrane region" description="Helical" evidence="1">
    <location>
        <begin position="162"/>
        <end position="179"/>
    </location>
</feature>
<feature type="transmembrane region" description="Helical" evidence="1">
    <location>
        <begin position="90"/>
        <end position="110"/>
    </location>
</feature>
<sequence length="697" mass="72952">MSSAPTALHPRPRAEPRTAVFRPDIEGLRAVAVLLVVAGHAGIPWLKGGFVGVDVFFVISGFLITGLLVRELRGTGRISVTGFYARRATRLLPAATVVVAATLAASWLWLPGTRMAGIARDALASGVYAINFRLAATGTQYLNADAPPSPLQHFWSLAVEEQFYLLWPLLLIATAWGVRRRFRPRLIIATLAVLAAGSLWWSAAQTAVSAPWAYFGIHTRAWELAAGGLLALAAPAFAKLGRPFPALAGWLGLALVVAAAVRFDELTPFPGVAALLPVTGTVLVIAAGCAAPAEGAGRVLGLAPFRLVGRVSYGYYLWHWPILLIAPAALGLTPSVPLNLALMVAAFGVAIASYHLVEQPVRTRRVLTTRPWRGIGLGAGLTATAAAVAVVTLLVPPSLNGGAQAADPRPMVATASDPAATLAGLLADAGGPVPGNLTPGLTASADDKPAVYDDGCHLESETVAAPGPCVYGDPAGKRTIVLFGDSHAAQWFPALDTIARERGARLVSWTKSSCAVSVVGLYNELLKRPYRECGEWRERTLSAITELRPDMVVTASADADSAEPLDAPDPDRAWTDGWVEAYDRLATSGAQVVHIADTPWPGGDIPDCLAADLDDTTACAADASSALKQPARRAATIAALTEAGATVIDPTPWFCAADGVCPPVVGNLLVYRDAHHMTTVWAELLAGVLGRGLPELG</sequence>
<organism evidence="4 5">
    <name type="scientific">Phytomonospora endophytica</name>
    <dbReference type="NCBI Taxonomy" id="714109"/>
    <lineage>
        <taxon>Bacteria</taxon>
        <taxon>Bacillati</taxon>
        <taxon>Actinomycetota</taxon>
        <taxon>Actinomycetes</taxon>
        <taxon>Micromonosporales</taxon>
        <taxon>Micromonosporaceae</taxon>
        <taxon>Phytomonospora</taxon>
    </lineage>
</organism>
<dbReference type="Pfam" id="PF01757">
    <property type="entry name" value="Acyl_transf_3"/>
    <property type="match status" value="1"/>
</dbReference>
<dbReference type="GO" id="GO:0016747">
    <property type="term" value="F:acyltransferase activity, transferring groups other than amino-acyl groups"/>
    <property type="evidence" value="ECO:0007669"/>
    <property type="project" value="InterPro"/>
</dbReference>
<dbReference type="SUPFAM" id="SSF52266">
    <property type="entry name" value="SGNH hydrolase"/>
    <property type="match status" value="1"/>
</dbReference>
<evidence type="ECO:0000259" key="2">
    <source>
        <dbReference type="Pfam" id="PF01757"/>
    </source>
</evidence>
<keyword evidence="1" id="KW-0812">Transmembrane</keyword>
<proteinExistence type="predicted"/>
<dbReference type="InterPro" id="IPR050879">
    <property type="entry name" value="Acyltransferase_3"/>
</dbReference>
<feature type="transmembrane region" description="Helical" evidence="1">
    <location>
        <begin position="186"/>
        <end position="203"/>
    </location>
</feature>
<feature type="transmembrane region" description="Helical" evidence="1">
    <location>
        <begin position="377"/>
        <end position="395"/>
    </location>
</feature>
<dbReference type="GO" id="GO:0009103">
    <property type="term" value="P:lipopolysaccharide biosynthetic process"/>
    <property type="evidence" value="ECO:0007669"/>
    <property type="project" value="TreeGrafter"/>
</dbReference>
<protein>
    <submittedName>
        <fullName evidence="4">Peptidoglycan/LPS O-acetylase OafA/YrhL</fullName>
    </submittedName>
</protein>
<reference evidence="4 5" key="1">
    <citation type="submission" date="2020-08" db="EMBL/GenBank/DDBJ databases">
        <title>Genomic Encyclopedia of Type Strains, Phase IV (KMG-IV): sequencing the most valuable type-strain genomes for metagenomic binning, comparative biology and taxonomic classification.</title>
        <authorList>
            <person name="Goeker M."/>
        </authorList>
    </citation>
    <scope>NUCLEOTIDE SEQUENCE [LARGE SCALE GENOMIC DNA]</scope>
    <source>
        <strain evidence="4 5">YIM 65646</strain>
    </source>
</reference>
<evidence type="ECO:0000256" key="1">
    <source>
        <dbReference type="SAM" id="Phobius"/>
    </source>
</evidence>
<gene>
    <name evidence="4" type="ORF">HNR73_001307</name>
</gene>
<dbReference type="PANTHER" id="PTHR23028:SF53">
    <property type="entry name" value="ACYL_TRANSF_3 DOMAIN-CONTAINING PROTEIN"/>
    <property type="match status" value="1"/>
</dbReference>